<dbReference type="AlphaFoldDB" id="A0A2H1VEC2"/>
<organism evidence="2">
    <name type="scientific">Spodoptera frugiperda</name>
    <name type="common">Fall armyworm</name>
    <dbReference type="NCBI Taxonomy" id="7108"/>
    <lineage>
        <taxon>Eukaryota</taxon>
        <taxon>Metazoa</taxon>
        <taxon>Ecdysozoa</taxon>
        <taxon>Arthropoda</taxon>
        <taxon>Hexapoda</taxon>
        <taxon>Insecta</taxon>
        <taxon>Pterygota</taxon>
        <taxon>Neoptera</taxon>
        <taxon>Endopterygota</taxon>
        <taxon>Lepidoptera</taxon>
        <taxon>Glossata</taxon>
        <taxon>Ditrysia</taxon>
        <taxon>Noctuoidea</taxon>
        <taxon>Noctuidae</taxon>
        <taxon>Amphipyrinae</taxon>
        <taxon>Spodoptera</taxon>
    </lineage>
</organism>
<keyword evidence="1" id="KW-0732">Signal</keyword>
<protein>
    <submittedName>
        <fullName evidence="2">SFRICE_001565</fullName>
    </submittedName>
</protein>
<reference evidence="2" key="1">
    <citation type="submission" date="2016-07" db="EMBL/GenBank/DDBJ databases">
        <authorList>
            <person name="Bretaudeau A."/>
        </authorList>
    </citation>
    <scope>NUCLEOTIDE SEQUENCE</scope>
    <source>
        <strain evidence="2">Rice</strain>
        <tissue evidence="2">Whole body</tissue>
    </source>
</reference>
<evidence type="ECO:0000313" key="2">
    <source>
        <dbReference type="EMBL" id="SOQ38762.1"/>
    </source>
</evidence>
<sequence>MHFKIVVFSGLLAFCQAGLIEEHGHGQAVSSQSIVRHDEPSLQQQQQQYTPVVAQHSAPVLRRAVPVLEQTAYLQHGAPIVHATPLVQHVAPAAIHHAPVVQHISPVAIGHGEQVEHHRASASQIKKLCEDGYTPF</sequence>
<dbReference type="EMBL" id="ODYU01001904">
    <property type="protein sequence ID" value="SOQ38762.1"/>
    <property type="molecule type" value="Genomic_DNA"/>
</dbReference>
<name>A0A2H1VEC2_SPOFR</name>
<gene>
    <name evidence="2" type="ORF">SFRICE_001565</name>
</gene>
<feature type="signal peptide" evidence="1">
    <location>
        <begin position="1"/>
        <end position="17"/>
    </location>
</feature>
<accession>A0A2H1VEC2</accession>
<evidence type="ECO:0000256" key="1">
    <source>
        <dbReference type="SAM" id="SignalP"/>
    </source>
</evidence>
<proteinExistence type="predicted"/>
<feature type="chain" id="PRO_5013581175" evidence="1">
    <location>
        <begin position="18"/>
        <end position="136"/>
    </location>
</feature>